<accession>A0A1I1U894</accession>
<sequence length="204" mass="24340">MVSKMGDKKYSYCSGKSRIDVPCRKVGRVWVQTPSEAAFVLTLDNDPEVKTFATQPGSFKYKGKQFQPDFLVEYYDGRYKFIEVHSRNYQNDKFKERTALFEKGFYELFGAEFSLVFNDEIDLTYVRNIEHLFQYRRITETDINKIIRLAWFLPEKLILGEAEQYLKEQMGSGFSIRALMWLRLYDFDWYKKIDEHTQITRAVM</sequence>
<gene>
    <name evidence="1" type="ORF">SAMN02745724_05148</name>
</gene>
<organism evidence="1 2">
    <name type="scientific">Pseudoalteromonas denitrificans DSM 6059</name>
    <dbReference type="NCBI Taxonomy" id="1123010"/>
    <lineage>
        <taxon>Bacteria</taxon>
        <taxon>Pseudomonadati</taxon>
        <taxon>Pseudomonadota</taxon>
        <taxon>Gammaproteobacteria</taxon>
        <taxon>Alteromonadales</taxon>
        <taxon>Pseudoalteromonadaceae</taxon>
        <taxon>Pseudoalteromonas</taxon>
    </lineage>
</organism>
<dbReference type="STRING" id="1123010.SAMN02745724_05148"/>
<reference evidence="1 2" key="1">
    <citation type="submission" date="2016-10" db="EMBL/GenBank/DDBJ databases">
        <authorList>
            <person name="de Groot N.N."/>
        </authorList>
    </citation>
    <scope>NUCLEOTIDE SEQUENCE [LARGE SCALE GENOMIC DNA]</scope>
    <source>
        <strain evidence="1 2">DSM 6059</strain>
    </source>
</reference>
<keyword evidence="2" id="KW-1185">Reference proteome</keyword>
<evidence type="ECO:0000313" key="1">
    <source>
        <dbReference type="EMBL" id="SFD67007.1"/>
    </source>
</evidence>
<name>A0A1I1U894_9GAMM</name>
<protein>
    <recommendedName>
        <fullName evidence="3">TnsA endonuclease N terminal</fullName>
    </recommendedName>
</protein>
<dbReference type="EMBL" id="FOLO01000083">
    <property type="protein sequence ID" value="SFD67007.1"/>
    <property type="molecule type" value="Genomic_DNA"/>
</dbReference>
<evidence type="ECO:0008006" key="3">
    <source>
        <dbReference type="Google" id="ProtNLM"/>
    </source>
</evidence>
<evidence type="ECO:0000313" key="2">
    <source>
        <dbReference type="Proteomes" id="UP000198862"/>
    </source>
</evidence>
<dbReference type="AlphaFoldDB" id="A0A1I1U894"/>
<dbReference type="Proteomes" id="UP000198862">
    <property type="component" value="Unassembled WGS sequence"/>
</dbReference>
<proteinExistence type="predicted"/>